<accession>A0AAD9XTG1</accession>
<evidence type="ECO:0000313" key="2">
    <source>
        <dbReference type="EMBL" id="KAK2665265.1"/>
    </source>
</evidence>
<keyword evidence="3" id="KW-1185">Reference proteome</keyword>
<sequence length="124" mass="14383">MFTVSLVYLIFLYLISDPGAFNWWMLLKCRIKPVFRGLKSTKSMFGRSSHMWVKGEGILHALYFDRGTEEGTWTVVYNNRHVETETILLEKTTKQTVFSSISRRRLTGFFVSSSAEFGVHSSWT</sequence>
<keyword evidence="1" id="KW-0812">Transmembrane</keyword>
<feature type="transmembrane region" description="Helical" evidence="1">
    <location>
        <begin position="6"/>
        <end position="26"/>
    </location>
</feature>
<keyword evidence="1" id="KW-1133">Transmembrane helix</keyword>
<name>A0AAD9XTG1_9ROSI</name>
<evidence type="ECO:0000313" key="3">
    <source>
        <dbReference type="Proteomes" id="UP001280121"/>
    </source>
</evidence>
<keyword evidence="1" id="KW-0472">Membrane</keyword>
<proteinExistence type="predicted"/>
<dbReference type="AlphaFoldDB" id="A0AAD9XTG1"/>
<gene>
    <name evidence="2" type="ORF">Ddye_003839</name>
</gene>
<organism evidence="2 3">
    <name type="scientific">Dipteronia dyeriana</name>
    <dbReference type="NCBI Taxonomy" id="168575"/>
    <lineage>
        <taxon>Eukaryota</taxon>
        <taxon>Viridiplantae</taxon>
        <taxon>Streptophyta</taxon>
        <taxon>Embryophyta</taxon>
        <taxon>Tracheophyta</taxon>
        <taxon>Spermatophyta</taxon>
        <taxon>Magnoliopsida</taxon>
        <taxon>eudicotyledons</taxon>
        <taxon>Gunneridae</taxon>
        <taxon>Pentapetalae</taxon>
        <taxon>rosids</taxon>
        <taxon>malvids</taxon>
        <taxon>Sapindales</taxon>
        <taxon>Sapindaceae</taxon>
        <taxon>Hippocastanoideae</taxon>
        <taxon>Acereae</taxon>
        <taxon>Dipteronia</taxon>
    </lineage>
</organism>
<protein>
    <submittedName>
        <fullName evidence="2">Uncharacterized protein</fullName>
    </submittedName>
</protein>
<comment type="caution">
    <text evidence="2">The sequence shown here is derived from an EMBL/GenBank/DDBJ whole genome shotgun (WGS) entry which is preliminary data.</text>
</comment>
<dbReference type="EMBL" id="JANJYI010000001">
    <property type="protein sequence ID" value="KAK2665265.1"/>
    <property type="molecule type" value="Genomic_DNA"/>
</dbReference>
<reference evidence="2" key="1">
    <citation type="journal article" date="2023" name="Plant J.">
        <title>Genome sequences and population genomics provide insights into the demographic history, inbreeding, and mutation load of two 'living fossil' tree species of Dipteronia.</title>
        <authorList>
            <person name="Feng Y."/>
            <person name="Comes H.P."/>
            <person name="Chen J."/>
            <person name="Zhu S."/>
            <person name="Lu R."/>
            <person name="Zhang X."/>
            <person name="Li P."/>
            <person name="Qiu J."/>
            <person name="Olsen K.M."/>
            <person name="Qiu Y."/>
        </authorList>
    </citation>
    <scope>NUCLEOTIDE SEQUENCE</scope>
    <source>
        <strain evidence="2">KIB01</strain>
    </source>
</reference>
<dbReference type="Proteomes" id="UP001280121">
    <property type="component" value="Unassembled WGS sequence"/>
</dbReference>
<evidence type="ECO:0000256" key="1">
    <source>
        <dbReference type="SAM" id="Phobius"/>
    </source>
</evidence>